<evidence type="ECO:0000313" key="3">
    <source>
        <dbReference type="Proteomes" id="UP000419144"/>
    </source>
</evidence>
<dbReference type="EMBL" id="BLBS01000054">
    <property type="protein sequence ID" value="GET92389.1"/>
    <property type="molecule type" value="Genomic_DNA"/>
</dbReference>
<accession>A0A640KY00</accession>
<sequence length="90" mass="10140">MMFLSLQLLKSEMFYIVTIVYMSLLITELVIIGVTAHLNILSQDRRPRVVLFLCSEVVSMLIFFVAVFVPPATVARNFFFFSGSAGAAMR</sequence>
<dbReference type="AlphaFoldDB" id="A0A640KY00"/>
<keyword evidence="1" id="KW-0472">Membrane</keyword>
<organism evidence="2 3">
    <name type="scientific">Leishmania tarentolae</name>
    <name type="common">Sauroleishmania tarentolae</name>
    <dbReference type="NCBI Taxonomy" id="5689"/>
    <lineage>
        <taxon>Eukaryota</taxon>
        <taxon>Discoba</taxon>
        <taxon>Euglenozoa</taxon>
        <taxon>Kinetoplastea</taxon>
        <taxon>Metakinetoplastina</taxon>
        <taxon>Trypanosomatida</taxon>
        <taxon>Trypanosomatidae</taxon>
        <taxon>Leishmaniinae</taxon>
        <taxon>Leishmania</taxon>
        <taxon>lizard Leishmania</taxon>
    </lineage>
</organism>
<feature type="transmembrane region" description="Helical" evidence="1">
    <location>
        <begin position="13"/>
        <end position="38"/>
    </location>
</feature>
<gene>
    <name evidence="2" type="ORF">LtaPh_3431300</name>
</gene>
<dbReference type="Proteomes" id="UP000419144">
    <property type="component" value="Unassembled WGS sequence"/>
</dbReference>
<proteinExistence type="predicted"/>
<reference evidence="2" key="1">
    <citation type="submission" date="2019-11" db="EMBL/GenBank/DDBJ databases">
        <title>Leishmania tarentolae CDS.</title>
        <authorList>
            <person name="Goto Y."/>
            <person name="Yamagishi J."/>
        </authorList>
    </citation>
    <scope>NUCLEOTIDE SEQUENCE [LARGE SCALE GENOMIC DNA]</scope>
    <source>
        <strain evidence="2">Parrot Tar II</strain>
    </source>
</reference>
<dbReference type="VEuPathDB" id="TriTrypDB:LtaPh_3431300"/>
<name>A0A640KY00_LEITA</name>
<keyword evidence="3" id="KW-1185">Reference proteome</keyword>
<feature type="transmembrane region" description="Helical" evidence="1">
    <location>
        <begin position="50"/>
        <end position="69"/>
    </location>
</feature>
<comment type="caution">
    <text evidence="2">The sequence shown here is derived from an EMBL/GenBank/DDBJ whole genome shotgun (WGS) entry which is preliminary data.</text>
</comment>
<keyword evidence="1" id="KW-1133">Transmembrane helix</keyword>
<evidence type="ECO:0000256" key="1">
    <source>
        <dbReference type="SAM" id="Phobius"/>
    </source>
</evidence>
<keyword evidence="1" id="KW-0812">Transmembrane</keyword>
<evidence type="ECO:0000313" key="2">
    <source>
        <dbReference type="EMBL" id="GET92389.1"/>
    </source>
</evidence>
<protein>
    <submittedName>
        <fullName evidence="2">Aminophospholipid translocase, putative</fullName>
    </submittedName>
</protein>